<dbReference type="SUPFAM" id="SSF55961">
    <property type="entry name" value="Bet v1-like"/>
    <property type="match status" value="1"/>
</dbReference>
<comment type="similarity">
    <text evidence="1">Belongs to the AHA1 family.</text>
</comment>
<accession>A0A7J9V0F3</accession>
<protein>
    <submittedName>
        <fullName evidence="3">ATPase</fullName>
    </submittedName>
</protein>
<name>A0A7J9V0F3_9MICO</name>
<dbReference type="EMBL" id="WHPD01003628">
    <property type="protein sequence ID" value="MPV90346.1"/>
    <property type="molecule type" value="Genomic_DNA"/>
</dbReference>
<dbReference type="InterPro" id="IPR013538">
    <property type="entry name" value="ASHA1/2-like_C"/>
</dbReference>
<dbReference type="CDD" id="cd08899">
    <property type="entry name" value="SRPBCC_CalC_Aha1-like_6"/>
    <property type="match status" value="1"/>
</dbReference>
<dbReference type="OrthoDB" id="9803476at2"/>
<keyword evidence="4" id="KW-1185">Reference proteome</keyword>
<proteinExistence type="inferred from homology"/>
<dbReference type="Gene3D" id="3.30.530.20">
    <property type="match status" value="1"/>
</dbReference>
<dbReference type="Pfam" id="PF08327">
    <property type="entry name" value="AHSA1"/>
    <property type="match status" value="1"/>
</dbReference>
<feature type="domain" description="Activator of Hsp90 ATPase homologue 1/2-like C-terminal" evidence="2">
    <location>
        <begin position="32"/>
        <end position="137"/>
    </location>
</feature>
<organism evidence="3 4">
    <name type="scientific">Georgenia ruanii</name>
    <dbReference type="NCBI Taxonomy" id="348442"/>
    <lineage>
        <taxon>Bacteria</taxon>
        <taxon>Bacillati</taxon>
        <taxon>Actinomycetota</taxon>
        <taxon>Actinomycetes</taxon>
        <taxon>Micrococcales</taxon>
        <taxon>Bogoriellaceae</taxon>
        <taxon>Georgenia</taxon>
    </lineage>
</organism>
<gene>
    <name evidence="3" type="ORF">GB882_16855</name>
</gene>
<dbReference type="InterPro" id="IPR023393">
    <property type="entry name" value="START-like_dom_sf"/>
</dbReference>
<evidence type="ECO:0000313" key="4">
    <source>
        <dbReference type="Proteomes" id="UP000429644"/>
    </source>
</evidence>
<sequence>MPAAFDPGPLLEVAGHQDGGRSTLVLHRPLAHPPESVWAVLTDPELLGRWAPYTADRDLGAEGPATLTTIDSESRVDLPATVSAAHAPRLLEYTWGEDRLRWELAADDGGGTRLTLAHTVHSPDWMPKVAAGWHLCLLVAEHLLDGAPIPPIVGEAAMGYGWQALADGYAELLDVAGAPGSD</sequence>
<evidence type="ECO:0000259" key="2">
    <source>
        <dbReference type="Pfam" id="PF08327"/>
    </source>
</evidence>
<comment type="caution">
    <text evidence="3">The sequence shown here is derived from an EMBL/GenBank/DDBJ whole genome shotgun (WGS) entry which is preliminary data.</text>
</comment>
<evidence type="ECO:0000313" key="3">
    <source>
        <dbReference type="EMBL" id="MPV90346.1"/>
    </source>
</evidence>
<dbReference type="Proteomes" id="UP000429644">
    <property type="component" value="Unassembled WGS sequence"/>
</dbReference>
<dbReference type="AlphaFoldDB" id="A0A7J9V0F3"/>
<evidence type="ECO:0000256" key="1">
    <source>
        <dbReference type="ARBA" id="ARBA00006817"/>
    </source>
</evidence>
<reference evidence="3 4" key="1">
    <citation type="submission" date="2019-10" db="EMBL/GenBank/DDBJ databases">
        <title>Georgenia wutianyii sp. nov. and Georgenia yuyongxinii sp. nov. isolated from plateau pika (Ochotona curzoniae) in the Qinghai-Tibet plateau of China.</title>
        <authorList>
            <person name="Tian Z."/>
        </authorList>
    </citation>
    <scope>NUCLEOTIDE SEQUENCE [LARGE SCALE GENOMIC DNA]</scope>
    <source>
        <strain evidence="3 4">JCM 15130</strain>
    </source>
</reference>
<dbReference type="RefSeq" id="WP_152233145.1">
    <property type="nucleotide sequence ID" value="NZ_BAAAOT010000029.1"/>
</dbReference>